<accession>A0A6C0BE48</accession>
<reference evidence="1" key="1">
    <citation type="journal article" date="2020" name="Nature">
        <title>Giant virus diversity and host interactions through global metagenomics.</title>
        <authorList>
            <person name="Schulz F."/>
            <person name="Roux S."/>
            <person name="Paez-Espino D."/>
            <person name="Jungbluth S."/>
            <person name="Walsh D.A."/>
            <person name="Denef V.J."/>
            <person name="McMahon K.D."/>
            <person name="Konstantinidis K.T."/>
            <person name="Eloe-Fadrosh E.A."/>
            <person name="Kyrpides N.C."/>
            <person name="Woyke T."/>
        </authorList>
    </citation>
    <scope>NUCLEOTIDE SEQUENCE</scope>
    <source>
        <strain evidence="1">GVMAG-M-3300010354-11</strain>
    </source>
</reference>
<dbReference type="Gene3D" id="2.60.120.200">
    <property type="match status" value="1"/>
</dbReference>
<evidence type="ECO:0008006" key="2">
    <source>
        <dbReference type="Google" id="ProtNLM"/>
    </source>
</evidence>
<name>A0A6C0BE48_9ZZZZ</name>
<proteinExistence type="predicted"/>
<dbReference type="SUPFAM" id="SSF49899">
    <property type="entry name" value="Concanavalin A-like lectins/glucanases"/>
    <property type="match status" value="1"/>
</dbReference>
<sequence length="775" mass="83497">MDTRLTISNTYAQGVNFDNGGQFAAGNGWWTQNTFFACDVVFPTSFAHDCMLWEMGGPPGNAGAYVGVRDVTSGVPKLRVRGGDNALPPHANVVSVDVPIPTDGKLHEVCWEFMPYPAGSGLSRIRVWIDGILKGSAQGNFFVSGTTVLWAGYSPGNMGGVTSGTVTGESTNVWPNVISQPLRVYKNQLGPSNEAEGRLGVPTYEHVGGIFNNVTISESSFFSMDIVIPTSFSQSHVLFEYGGSGYGTYVGVVKSGTKNVLRVRSGNGSSTITYPGVPVANSEVVFAQTEDFPQDGLWHTISFDVRKKVAGNAQIRLWVDGRLVGEQVSLGSSFPYLCGSSGGGFGQYNSSVPAGESTNPWPSTVGSCRVFVDDAGSLPTNGPIFFSDIVSEYNNNITWIGHLYKTRPALTTGVWDQSTGIGRVDGRGAPEVPSAGPISLANFRGQRSRPVKRERITVTVPPDMTDFVLDQRSTLLTRSFANTTEVALASEGWTFNNANLITFGTTNIRVPQGVYLYSPVIKSVNEGISHVMLTVSGTFLEGGEVYRLYIQDVKSSVQYLLGSVPITTSVVTNTVSIPDTFDLSVVDLYSSDGVRIVISASIGPSDIAYLYDITIQKSEKYVCAASTNRADYLRVYNVFNSLATNSWQSNDGTYNIVAPDNTLTRLGSALRTFNGFNDGFNGEYIALRLPWPIFVSTMTVRGLCVDLLLYGSVNGTTFDLLHTVTGLSGVISTTHTINIPASDKSYSILVAKFTRMMPGGFNRGNMGRVFYTGTK</sequence>
<dbReference type="InterPro" id="IPR013320">
    <property type="entry name" value="ConA-like_dom_sf"/>
</dbReference>
<evidence type="ECO:0000313" key="1">
    <source>
        <dbReference type="EMBL" id="QHS90595.1"/>
    </source>
</evidence>
<organism evidence="1">
    <name type="scientific">viral metagenome</name>
    <dbReference type="NCBI Taxonomy" id="1070528"/>
    <lineage>
        <taxon>unclassified sequences</taxon>
        <taxon>metagenomes</taxon>
        <taxon>organismal metagenomes</taxon>
    </lineage>
</organism>
<dbReference type="EMBL" id="MN739141">
    <property type="protein sequence ID" value="QHS90595.1"/>
    <property type="molecule type" value="Genomic_DNA"/>
</dbReference>
<dbReference type="AlphaFoldDB" id="A0A6C0BE48"/>
<protein>
    <recommendedName>
        <fullName evidence="2">Lectin/glucanase superfamily protein</fullName>
    </recommendedName>
</protein>